<dbReference type="RefSeq" id="WP_132210721.1">
    <property type="nucleotide sequence ID" value="NZ_SLWN01000006.1"/>
</dbReference>
<accession>A0A4R2HI41</accession>
<organism evidence="1 2">
    <name type="scientific">Kribbella steppae</name>
    <dbReference type="NCBI Taxonomy" id="2512223"/>
    <lineage>
        <taxon>Bacteria</taxon>
        <taxon>Bacillati</taxon>
        <taxon>Actinomycetota</taxon>
        <taxon>Actinomycetes</taxon>
        <taxon>Propionibacteriales</taxon>
        <taxon>Kribbellaceae</taxon>
        <taxon>Kribbella</taxon>
    </lineage>
</organism>
<gene>
    <name evidence="1" type="ORF">EV652_106536</name>
</gene>
<dbReference type="Proteomes" id="UP000294508">
    <property type="component" value="Unassembled WGS sequence"/>
</dbReference>
<sequence>MNLPAFADLLASRGLRLLPGSHAVPVELLVQLPDATIARFTARGTTLRMSRFSPDALTAITIAAECGCGDHHPQTGPTRVTLSRYAVPLDERTIDGELLFGWQAHEAGLLRLPDAATHFFTLLDQVQTPDRVLVGVA</sequence>
<comment type="caution">
    <text evidence="1">The sequence shown here is derived from an EMBL/GenBank/DDBJ whole genome shotgun (WGS) entry which is preliminary data.</text>
</comment>
<evidence type="ECO:0000313" key="2">
    <source>
        <dbReference type="Proteomes" id="UP000294508"/>
    </source>
</evidence>
<name>A0A4R2HI41_9ACTN</name>
<dbReference type="OrthoDB" id="3214425at2"/>
<evidence type="ECO:0000313" key="1">
    <source>
        <dbReference type="EMBL" id="TCO28549.1"/>
    </source>
</evidence>
<keyword evidence="2" id="KW-1185">Reference proteome</keyword>
<dbReference type="AlphaFoldDB" id="A0A4R2HI41"/>
<reference evidence="1 2" key="1">
    <citation type="journal article" date="2015" name="Stand. Genomic Sci.">
        <title>Genomic Encyclopedia of Bacterial and Archaeal Type Strains, Phase III: the genomes of soil and plant-associated and newly described type strains.</title>
        <authorList>
            <person name="Whitman W.B."/>
            <person name="Woyke T."/>
            <person name="Klenk H.P."/>
            <person name="Zhou Y."/>
            <person name="Lilburn T.G."/>
            <person name="Beck B.J."/>
            <person name="De Vos P."/>
            <person name="Vandamme P."/>
            <person name="Eisen J.A."/>
            <person name="Garrity G."/>
            <person name="Hugenholtz P."/>
            <person name="Kyrpides N.C."/>
        </authorList>
    </citation>
    <scope>NUCLEOTIDE SEQUENCE [LARGE SCALE GENOMIC DNA]</scope>
    <source>
        <strain evidence="1 2">VKM Ac-2572</strain>
    </source>
</reference>
<protein>
    <submittedName>
        <fullName evidence="1">Uncharacterized protein</fullName>
    </submittedName>
</protein>
<proteinExistence type="predicted"/>
<dbReference type="EMBL" id="SLWN01000006">
    <property type="protein sequence ID" value="TCO28549.1"/>
    <property type="molecule type" value="Genomic_DNA"/>
</dbReference>